<reference evidence="4" key="2">
    <citation type="submission" date="2017-05" db="UniProtKB">
        <authorList>
            <consortium name="EnsemblMetazoa"/>
        </authorList>
    </citation>
    <scope>IDENTIFICATION</scope>
</reference>
<evidence type="ECO:0000313" key="5">
    <source>
        <dbReference type="Proteomes" id="UP000007879"/>
    </source>
</evidence>
<dbReference type="SUPFAM" id="SSF53383">
    <property type="entry name" value="PLP-dependent transferases"/>
    <property type="match status" value="1"/>
</dbReference>
<name>A0A1X7VMV1_AMPQE</name>
<dbReference type="OMA" id="AYHGVNM"/>
<evidence type="ECO:0000256" key="1">
    <source>
        <dbReference type="ARBA" id="ARBA00008954"/>
    </source>
</evidence>
<dbReference type="InterPro" id="IPR005814">
    <property type="entry name" value="Aminotrans_3"/>
</dbReference>
<evidence type="ECO:0000256" key="3">
    <source>
        <dbReference type="RuleBase" id="RU003560"/>
    </source>
</evidence>
<dbReference type="PROSITE" id="PS00600">
    <property type="entry name" value="AA_TRANSFER_CLASS_3"/>
    <property type="match status" value="1"/>
</dbReference>
<dbReference type="Gene3D" id="3.40.640.10">
    <property type="entry name" value="Type I PLP-dependent aspartate aminotransferase-like (Major domain)"/>
    <property type="match status" value="1"/>
</dbReference>
<dbReference type="PANTHER" id="PTHR45688:SF13">
    <property type="entry name" value="ALANINE--GLYOXYLATE AMINOTRANSFERASE 2-LIKE"/>
    <property type="match status" value="1"/>
</dbReference>
<dbReference type="PANTHER" id="PTHR45688">
    <property type="match status" value="1"/>
</dbReference>
<dbReference type="PIRSF" id="PIRSF000521">
    <property type="entry name" value="Transaminase_4ab_Lys_Orn"/>
    <property type="match status" value="1"/>
</dbReference>
<dbReference type="InterPro" id="IPR015421">
    <property type="entry name" value="PyrdxlP-dep_Trfase_major"/>
</dbReference>
<dbReference type="GO" id="GO:0030170">
    <property type="term" value="F:pyridoxal phosphate binding"/>
    <property type="evidence" value="ECO:0007669"/>
    <property type="project" value="InterPro"/>
</dbReference>
<dbReference type="Gene3D" id="3.90.1150.10">
    <property type="entry name" value="Aspartate Aminotransferase, domain 1"/>
    <property type="match status" value="1"/>
</dbReference>
<comment type="similarity">
    <text evidence="1 3">Belongs to the class-III pyridoxal-phosphate-dependent aminotransferase family.</text>
</comment>
<accession>A0A1X7VMV1</accession>
<dbReference type="CDD" id="cd00610">
    <property type="entry name" value="OAT_like"/>
    <property type="match status" value="1"/>
</dbReference>
<dbReference type="InterPro" id="IPR015424">
    <property type="entry name" value="PyrdxlP-dep_Trfase"/>
</dbReference>
<protein>
    <submittedName>
        <fullName evidence="4">Uncharacterized protein</fullName>
    </submittedName>
</protein>
<dbReference type="InterPro" id="IPR049704">
    <property type="entry name" value="Aminotrans_3_PPA_site"/>
</dbReference>
<keyword evidence="5" id="KW-1185">Reference proteome</keyword>
<dbReference type="Proteomes" id="UP000007879">
    <property type="component" value="Unassembled WGS sequence"/>
</dbReference>
<keyword evidence="2 3" id="KW-0663">Pyridoxal phosphate</keyword>
<dbReference type="AlphaFoldDB" id="A0A1X7VMV1"/>
<evidence type="ECO:0000313" key="4">
    <source>
        <dbReference type="EnsemblMetazoa" id="Aqu2.1.41165_001"/>
    </source>
</evidence>
<dbReference type="KEGG" id="aqu:100636649"/>
<dbReference type="EnsemblMetazoa" id="XM_003383537.3">
    <property type="protein sequence ID" value="XP_003383585.2"/>
    <property type="gene ID" value="LOC100636649"/>
</dbReference>
<dbReference type="GO" id="GO:0008483">
    <property type="term" value="F:transaminase activity"/>
    <property type="evidence" value="ECO:0007669"/>
    <property type="project" value="InterPro"/>
</dbReference>
<reference evidence="5" key="1">
    <citation type="journal article" date="2010" name="Nature">
        <title>The Amphimedon queenslandica genome and the evolution of animal complexity.</title>
        <authorList>
            <person name="Srivastava M."/>
            <person name="Simakov O."/>
            <person name="Chapman J."/>
            <person name="Fahey B."/>
            <person name="Gauthier M.E."/>
            <person name="Mitros T."/>
            <person name="Richards G.S."/>
            <person name="Conaco C."/>
            <person name="Dacre M."/>
            <person name="Hellsten U."/>
            <person name="Larroux C."/>
            <person name="Putnam N.H."/>
            <person name="Stanke M."/>
            <person name="Adamska M."/>
            <person name="Darling A."/>
            <person name="Degnan S.M."/>
            <person name="Oakley T.H."/>
            <person name="Plachetzki D.C."/>
            <person name="Zhai Y."/>
            <person name="Adamski M."/>
            <person name="Calcino A."/>
            <person name="Cummins S.F."/>
            <person name="Goodstein D.M."/>
            <person name="Harris C."/>
            <person name="Jackson D.J."/>
            <person name="Leys S.P."/>
            <person name="Shu S."/>
            <person name="Woodcroft B.J."/>
            <person name="Vervoort M."/>
            <person name="Kosik K.S."/>
            <person name="Manning G."/>
            <person name="Degnan B.M."/>
            <person name="Rokhsar D.S."/>
        </authorList>
    </citation>
    <scope>NUCLEOTIDE SEQUENCE [LARGE SCALE GENOMIC DNA]</scope>
</reference>
<gene>
    <name evidence="4" type="primary">100636649</name>
</gene>
<proteinExistence type="inferred from homology"/>
<dbReference type="Pfam" id="PF00202">
    <property type="entry name" value="Aminotran_3"/>
    <property type="match status" value="1"/>
</dbReference>
<dbReference type="InterPro" id="IPR015422">
    <property type="entry name" value="PyrdxlP-dep_Trfase_small"/>
</dbReference>
<dbReference type="STRING" id="400682.A0A1X7VMV1"/>
<organism evidence="4">
    <name type="scientific">Amphimedon queenslandica</name>
    <name type="common">Sponge</name>
    <dbReference type="NCBI Taxonomy" id="400682"/>
    <lineage>
        <taxon>Eukaryota</taxon>
        <taxon>Metazoa</taxon>
        <taxon>Porifera</taxon>
        <taxon>Demospongiae</taxon>
        <taxon>Heteroscleromorpha</taxon>
        <taxon>Haplosclerida</taxon>
        <taxon>Niphatidae</taxon>
        <taxon>Amphimedon</taxon>
    </lineage>
</organism>
<dbReference type="EnsemblMetazoa" id="Aqu2.1.41165_001">
    <property type="protein sequence ID" value="Aqu2.1.41165_001"/>
    <property type="gene ID" value="Aqu2.1.41165"/>
</dbReference>
<dbReference type="GO" id="GO:0005739">
    <property type="term" value="C:mitochondrion"/>
    <property type="evidence" value="ECO:0007669"/>
    <property type="project" value="TreeGrafter"/>
</dbReference>
<sequence>MMSSTASTDIPQALPTADAIDLRKKYVSPSLSLHYSEYKPLHIVKGDGLFLIDDAGTHYLDCINNVALVGHSHPRLVQVLRQQLANPSFRVSPDGTLLPDDRLLEDYMAKIFRTVPEADFDVILFLRSGSEANDLALSIAKAVTESTQVLVLDGAYHGHSQATMCLSTYKMNQATTDSTYKIEADAVIVPKPDIFRGQYKDPKTAGQLYADDVKAQMESVLSQGKGIAAFISEPFLGTAGQVPLPPGYLQTVYKYVREAGGLCIADEVQTGFARSGVKFWLHQTHRAIPDILVLGKPMANGHPISAVMTKSELVKKFTDKHGPHILNEFISDSLSLALANTVMDIISDEKLQENALSMGNYVLERLKILKDKYSCIGDVRGIGLFIGIEIIKEVDNVKVADGVMAELLVKKALLEHNVLLREDGVDHNVIKIKPPITFSKDNAETLINAIDRSLHSLTSS</sequence>
<dbReference type="OrthoDB" id="10261433at2759"/>
<dbReference type="eggNOG" id="KOG1403">
    <property type="taxonomic scope" value="Eukaryota"/>
</dbReference>
<evidence type="ECO:0000256" key="2">
    <source>
        <dbReference type="ARBA" id="ARBA00022898"/>
    </source>
</evidence>
<dbReference type="InParanoid" id="A0A1X7VMV1"/>